<name>A0A9P9FRI1_9HYPO</name>
<sequence>MIWAMCAMSIWNHQVLTGPCTEKCSDRRPGKGPRRRSRSFSARRLKLLGKRNKRQTYISLCWYTHADCAAVVTTELKSRPRWQNANMENKKGSE</sequence>
<organism evidence="3 4">
    <name type="scientific">Dactylonectria macrodidyma</name>
    <dbReference type="NCBI Taxonomy" id="307937"/>
    <lineage>
        <taxon>Eukaryota</taxon>
        <taxon>Fungi</taxon>
        <taxon>Dikarya</taxon>
        <taxon>Ascomycota</taxon>
        <taxon>Pezizomycotina</taxon>
        <taxon>Sordariomycetes</taxon>
        <taxon>Hypocreomycetidae</taxon>
        <taxon>Hypocreales</taxon>
        <taxon>Nectriaceae</taxon>
        <taxon>Dactylonectria</taxon>
    </lineage>
</organism>
<protein>
    <recommendedName>
        <fullName evidence="5">Secreted protein</fullName>
    </recommendedName>
</protein>
<dbReference type="EMBL" id="JAGMUV010000001">
    <property type="protein sequence ID" value="KAH7175803.1"/>
    <property type="molecule type" value="Genomic_DNA"/>
</dbReference>
<feature type="compositionally biased region" description="Basic residues" evidence="1">
    <location>
        <begin position="30"/>
        <end position="43"/>
    </location>
</feature>
<reference evidence="3" key="1">
    <citation type="journal article" date="2021" name="Nat. Commun.">
        <title>Genetic determinants of endophytism in the Arabidopsis root mycobiome.</title>
        <authorList>
            <person name="Mesny F."/>
            <person name="Miyauchi S."/>
            <person name="Thiergart T."/>
            <person name="Pickel B."/>
            <person name="Atanasova L."/>
            <person name="Karlsson M."/>
            <person name="Huettel B."/>
            <person name="Barry K.W."/>
            <person name="Haridas S."/>
            <person name="Chen C."/>
            <person name="Bauer D."/>
            <person name="Andreopoulos W."/>
            <person name="Pangilinan J."/>
            <person name="LaButti K."/>
            <person name="Riley R."/>
            <person name="Lipzen A."/>
            <person name="Clum A."/>
            <person name="Drula E."/>
            <person name="Henrissat B."/>
            <person name="Kohler A."/>
            <person name="Grigoriev I.V."/>
            <person name="Martin F.M."/>
            <person name="Hacquard S."/>
        </authorList>
    </citation>
    <scope>NUCLEOTIDE SEQUENCE</scope>
    <source>
        <strain evidence="3">MPI-CAGE-AT-0147</strain>
    </source>
</reference>
<proteinExistence type="predicted"/>
<feature type="chain" id="PRO_5040249869" description="Secreted protein" evidence="2">
    <location>
        <begin position="18"/>
        <end position="94"/>
    </location>
</feature>
<gene>
    <name evidence="3" type="ORF">EDB81DRAFT_771141</name>
</gene>
<evidence type="ECO:0000313" key="4">
    <source>
        <dbReference type="Proteomes" id="UP000738349"/>
    </source>
</evidence>
<dbReference type="AlphaFoldDB" id="A0A9P9FRI1"/>
<keyword evidence="2" id="KW-0732">Signal</keyword>
<evidence type="ECO:0000256" key="2">
    <source>
        <dbReference type="SAM" id="SignalP"/>
    </source>
</evidence>
<feature type="region of interest" description="Disordered" evidence="1">
    <location>
        <begin position="21"/>
        <end position="43"/>
    </location>
</feature>
<dbReference type="Proteomes" id="UP000738349">
    <property type="component" value="Unassembled WGS sequence"/>
</dbReference>
<feature type="signal peptide" evidence="2">
    <location>
        <begin position="1"/>
        <end position="17"/>
    </location>
</feature>
<comment type="caution">
    <text evidence="3">The sequence shown here is derived from an EMBL/GenBank/DDBJ whole genome shotgun (WGS) entry which is preliminary data.</text>
</comment>
<keyword evidence="4" id="KW-1185">Reference proteome</keyword>
<evidence type="ECO:0000313" key="3">
    <source>
        <dbReference type="EMBL" id="KAH7175803.1"/>
    </source>
</evidence>
<evidence type="ECO:0000256" key="1">
    <source>
        <dbReference type="SAM" id="MobiDB-lite"/>
    </source>
</evidence>
<accession>A0A9P9FRI1</accession>
<evidence type="ECO:0008006" key="5">
    <source>
        <dbReference type="Google" id="ProtNLM"/>
    </source>
</evidence>